<dbReference type="Proteomes" id="UP000257123">
    <property type="component" value="Unassembled WGS sequence"/>
</dbReference>
<name>A0A371QV67_9CREN</name>
<dbReference type="Proteomes" id="UP000256877">
    <property type="component" value="Unassembled WGS sequence"/>
</dbReference>
<evidence type="ECO:0000313" key="2">
    <source>
        <dbReference type="EMBL" id="RFA96125.1"/>
    </source>
</evidence>
<gene>
    <name evidence="1" type="ORF">CGL51_11900</name>
    <name evidence="2" type="ORF">CGL52_11505</name>
</gene>
<dbReference type="AlphaFoldDB" id="A0A371QV67"/>
<dbReference type="EMBL" id="NMUE01000051">
    <property type="protein sequence ID" value="RFA93922.1"/>
    <property type="molecule type" value="Genomic_DNA"/>
</dbReference>
<evidence type="ECO:0008006" key="5">
    <source>
        <dbReference type="Google" id="ProtNLM"/>
    </source>
</evidence>
<reference evidence="3 4" key="1">
    <citation type="submission" date="2017-07" db="EMBL/GenBank/DDBJ databases">
        <title>Draft genome sequence of aerobic hyperthermophilic archaea, Pyrobaculum aerophilum YKB31 and YKB32.</title>
        <authorList>
            <person name="Mochizuki T."/>
            <person name="Berliner A.J."/>
            <person name="Yoshida-Takashima Y."/>
            <person name="Takaki Y."/>
            <person name="Nunoura T."/>
            <person name="Takai K."/>
        </authorList>
    </citation>
    <scope>NUCLEOTIDE SEQUENCE [LARGE SCALE GENOMIC DNA]</scope>
    <source>
        <strain evidence="1 4">YKB31</strain>
        <strain evidence="2 3">YKB32</strain>
    </source>
</reference>
<protein>
    <recommendedName>
        <fullName evidence="5">PaREP6</fullName>
    </recommendedName>
</protein>
<evidence type="ECO:0000313" key="3">
    <source>
        <dbReference type="Proteomes" id="UP000256877"/>
    </source>
</evidence>
<accession>A0A371QV67</accession>
<evidence type="ECO:0000313" key="1">
    <source>
        <dbReference type="EMBL" id="RFA93922.1"/>
    </source>
</evidence>
<dbReference type="PANTHER" id="PTHR37559:SF1">
    <property type="entry name" value="PAREP6 PART 2, AUTHENTIC FRAMESHIFT"/>
    <property type="match status" value="1"/>
</dbReference>
<dbReference type="PANTHER" id="PTHR37559">
    <property type="entry name" value="PAREP6 PART 2, AUTHENTIC FRAMESHIFT"/>
    <property type="match status" value="1"/>
</dbReference>
<organism evidence="1 4">
    <name type="scientific">Pyrobaculum aerophilum</name>
    <dbReference type="NCBI Taxonomy" id="13773"/>
    <lineage>
        <taxon>Archaea</taxon>
        <taxon>Thermoproteota</taxon>
        <taxon>Thermoprotei</taxon>
        <taxon>Thermoproteales</taxon>
        <taxon>Thermoproteaceae</taxon>
        <taxon>Pyrobaculum</taxon>
    </lineage>
</organism>
<comment type="caution">
    <text evidence="1">The sequence shown here is derived from an EMBL/GenBank/DDBJ whole genome shotgun (WGS) entry which is preliminary data.</text>
</comment>
<sequence length="63" mass="7385">MEEAREIRRREADWDFIERQPARIKYALIYYIKTGDFRTAARLAGVGVEEFLEKAREAGIPLV</sequence>
<evidence type="ECO:0000313" key="4">
    <source>
        <dbReference type="Proteomes" id="UP000257123"/>
    </source>
</evidence>
<dbReference type="EMBL" id="NMUF01000043">
    <property type="protein sequence ID" value="RFA96125.1"/>
    <property type="molecule type" value="Genomic_DNA"/>
</dbReference>
<proteinExistence type="predicted"/>